<feature type="compositionally biased region" description="Polar residues" evidence="1">
    <location>
        <begin position="141"/>
        <end position="153"/>
    </location>
</feature>
<evidence type="ECO:0000256" key="3">
    <source>
        <dbReference type="SAM" id="SignalP"/>
    </source>
</evidence>
<dbReference type="InParanoid" id="A0A1B6QH76"/>
<reference evidence="5" key="2">
    <citation type="journal article" date="2018" name="Plant J.">
        <title>The Sorghum bicolor reference genome: improved assembly, gene annotations, a transcriptome atlas, and signatures of genome organization.</title>
        <authorList>
            <person name="McCormick R.F."/>
            <person name="Truong S.K."/>
            <person name="Sreedasyam A."/>
            <person name="Jenkins J."/>
            <person name="Shu S."/>
            <person name="Sims D."/>
            <person name="Kennedy M."/>
            <person name="Amirebrahimi M."/>
            <person name="Weers B.D."/>
            <person name="McKinley B."/>
            <person name="Mattison A."/>
            <person name="Morishige D.T."/>
            <person name="Grimwood J."/>
            <person name="Schmutz J."/>
            <person name="Mullet J.E."/>
        </authorList>
    </citation>
    <scope>NUCLEOTIDE SEQUENCE [LARGE SCALE GENOMIC DNA]</scope>
    <source>
        <strain evidence="5">cv. BTx623</strain>
    </source>
</reference>
<dbReference type="EMBL" id="CM000760">
    <property type="protein sequence ID" value="KXG37269.1"/>
    <property type="molecule type" value="Genomic_DNA"/>
</dbReference>
<dbReference type="AlphaFoldDB" id="A0A1B6QH76"/>
<keyword evidence="2" id="KW-1133">Transmembrane helix</keyword>
<accession>A0A1B6QH76</accession>
<reference evidence="4 5" key="1">
    <citation type="journal article" date="2009" name="Nature">
        <title>The Sorghum bicolor genome and the diversification of grasses.</title>
        <authorList>
            <person name="Paterson A.H."/>
            <person name="Bowers J.E."/>
            <person name="Bruggmann R."/>
            <person name="Dubchak I."/>
            <person name="Grimwood J."/>
            <person name="Gundlach H."/>
            <person name="Haberer G."/>
            <person name="Hellsten U."/>
            <person name="Mitros T."/>
            <person name="Poliakov A."/>
            <person name="Schmutz J."/>
            <person name="Spannagl M."/>
            <person name="Tang H."/>
            <person name="Wang X."/>
            <person name="Wicker T."/>
            <person name="Bharti A.K."/>
            <person name="Chapman J."/>
            <person name="Feltus F.A."/>
            <person name="Gowik U."/>
            <person name="Grigoriev I.V."/>
            <person name="Lyons E."/>
            <person name="Maher C.A."/>
            <person name="Martis M."/>
            <person name="Narechania A."/>
            <person name="Otillar R.P."/>
            <person name="Penning B.W."/>
            <person name="Salamov A.A."/>
            <person name="Wang Y."/>
            <person name="Zhang L."/>
            <person name="Carpita N.C."/>
            <person name="Freeling M."/>
            <person name="Gingle A.R."/>
            <person name="Hash C.T."/>
            <person name="Keller B."/>
            <person name="Klein P."/>
            <person name="Kresovich S."/>
            <person name="McCann M.C."/>
            <person name="Ming R."/>
            <person name="Peterson D.G."/>
            <person name="Mehboob-ur-Rahman"/>
            <person name="Ware D."/>
            <person name="Westhoff P."/>
            <person name="Mayer K.F."/>
            <person name="Messing J."/>
            <person name="Rokhsar D.S."/>
        </authorList>
    </citation>
    <scope>NUCLEOTIDE SEQUENCE [LARGE SCALE GENOMIC DNA]</scope>
    <source>
        <strain evidence="5">cv. BTx623</strain>
    </source>
</reference>
<organism evidence="4 5">
    <name type="scientific">Sorghum bicolor</name>
    <name type="common">Sorghum</name>
    <name type="synonym">Sorghum vulgare</name>
    <dbReference type="NCBI Taxonomy" id="4558"/>
    <lineage>
        <taxon>Eukaryota</taxon>
        <taxon>Viridiplantae</taxon>
        <taxon>Streptophyta</taxon>
        <taxon>Embryophyta</taxon>
        <taxon>Tracheophyta</taxon>
        <taxon>Spermatophyta</taxon>
        <taxon>Magnoliopsida</taxon>
        <taxon>Liliopsida</taxon>
        <taxon>Poales</taxon>
        <taxon>Poaceae</taxon>
        <taxon>PACMAD clade</taxon>
        <taxon>Panicoideae</taxon>
        <taxon>Andropogonodae</taxon>
        <taxon>Andropogoneae</taxon>
        <taxon>Sorghinae</taxon>
        <taxon>Sorghum</taxon>
    </lineage>
</organism>
<evidence type="ECO:0000256" key="2">
    <source>
        <dbReference type="SAM" id="Phobius"/>
    </source>
</evidence>
<evidence type="ECO:0000313" key="4">
    <source>
        <dbReference type="EMBL" id="KXG37269.1"/>
    </source>
</evidence>
<keyword evidence="3" id="KW-0732">Signal</keyword>
<sequence length="208" mass="21994">MKMRWFLFACALALFASFAAASPPCTTTAAATTTSTFCGLPWTCCSGVDELRLHQTFLSDIKTHGYNDAECRSELKKYVCSVCVPSASGDAATRTMKSSSLPLRCAGAATVKPILHVSISISTAPAPAPAPAAQPRAPTPEGQQLPRTNKNNALPTWSVPAMAAAALLGVGGTGYVIYRINPRCQCGNNNYCCNDCFPRLPHPPPSEK</sequence>
<keyword evidence="5" id="KW-1185">Reference proteome</keyword>
<gene>
    <name evidence="4" type="ORF">SORBI_3001G037600</name>
</gene>
<proteinExistence type="predicted"/>
<feature type="signal peptide" evidence="3">
    <location>
        <begin position="1"/>
        <end position="21"/>
    </location>
</feature>
<keyword evidence="2" id="KW-0472">Membrane</keyword>
<feature type="chain" id="PRO_5008589733" evidence="3">
    <location>
        <begin position="22"/>
        <end position="208"/>
    </location>
</feature>
<evidence type="ECO:0000256" key="1">
    <source>
        <dbReference type="SAM" id="MobiDB-lite"/>
    </source>
</evidence>
<feature type="region of interest" description="Disordered" evidence="1">
    <location>
        <begin position="126"/>
        <end position="153"/>
    </location>
</feature>
<keyword evidence="2" id="KW-0812">Transmembrane</keyword>
<protein>
    <submittedName>
        <fullName evidence="4">Uncharacterized protein</fullName>
    </submittedName>
</protein>
<feature type="transmembrane region" description="Helical" evidence="2">
    <location>
        <begin position="157"/>
        <end position="178"/>
    </location>
</feature>
<dbReference type="Gramene" id="KXG37269">
    <property type="protein sequence ID" value="KXG37269"/>
    <property type="gene ID" value="SORBI_3001G037600"/>
</dbReference>
<dbReference type="Proteomes" id="UP000000768">
    <property type="component" value="Chromosome 1"/>
</dbReference>
<name>A0A1B6QH76_SORBI</name>
<evidence type="ECO:0000313" key="5">
    <source>
        <dbReference type="Proteomes" id="UP000000768"/>
    </source>
</evidence>